<protein>
    <submittedName>
        <fullName evidence="3">Uncharacterized protein</fullName>
    </submittedName>
</protein>
<evidence type="ECO:0000313" key="3">
    <source>
        <dbReference type="EMBL" id="KAG5265726.1"/>
    </source>
</evidence>
<evidence type="ECO:0000256" key="2">
    <source>
        <dbReference type="SAM" id="Phobius"/>
    </source>
</evidence>
<feature type="transmembrane region" description="Helical" evidence="2">
    <location>
        <begin position="265"/>
        <end position="286"/>
    </location>
</feature>
<keyword evidence="2" id="KW-0812">Transmembrane</keyword>
<accession>A0AAV6FVK4</accession>
<proteinExistence type="predicted"/>
<keyword evidence="4" id="KW-1185">Reference proteome</keyword>
<gene>
    <name evidence="3" type="ORF">AALO_G00245710</name>
</gene>
<dbReference type="Proteomes" id="UP000823561">
    <property type="component" value="Chromosome 19"/>
</dbReference>
<keyword evidence="2" id="KW-1133">Transmembrane helix</keyword>
<reference evidence="3" key="1">
    <citation type="submission" date="2020-10" db="EMBL/GenBank/DDBJ databases">
        <title>Chromosome-scale genome assembly of the Allis shad, Alosa alosa.</title>
        <authorList>
            <person name="Margot Z."/>
            <person name="Christophe K."/>
            <person name="Cabau C."/>
            <person name="Louis A."/>
            <person name="Berthelot C."/>
            <person name="Parey E."/>
            <person name="Roest Crollius H."/>
            <person name="Montfort J."/>
            <person name="Robinson-Rechavi M."/>
            <person name="Bucao C."/>
            <person name="Bouchez O."/>
            <person name="Gislard M."/>
            <person name="Lluch J."/>
            <person name="Milhes M."/>
            <person name="Lampietro C."/>
            <person name="Lopez Roques C."/>
            <person name="Donnadieu C."/>
            <person name="Braasch I."/>
            <person name="Desvignes T."/>
            <person name="Postlethwait J."/>
            <person name="Bobe J."/>
            <person name="Guiguen Y."/>
        </authorList>
    </citation>
    <scope>NUCLEOTIDE SEQUENCE</scope>
    <source>
        <strain evidence="3">M-15738</strain>
        <tissue evidence="3">Blood</tissue>
    </source>
</reference>
<dbReference type="EMBL" id="JADWDJ010000019">
    <property type="protein sequence ID" value="KAG5265726.1"/>
    <property type="molecule type" value="Genomic_DNA"/>
</dbReference>
<dbReference type="AlphaFoldDB" id="A0AAV6FVK4"/>
<name>A0AAV6FVK4_9TELE</name>
<keyword evidence="2" id="KW-0472">Membrane</keyword>
<sequence length="323" mass="36493">MLSDTDKAGMAPLQLSAKRLQMESAELQKAHDAAAERNRTLCRDNLNLKLAIRRLSPQLQEIDLKHEDLNKMRCALEKGTENLSRLQSQQKALETNNSDLKDELESRLGELSILRRIRVTDKEQIQNLSSCASTLEYQNALGQNCVQQKLEDIRQRDAALEELNSAMQERSEFVKEWNERETKLKVEVTEAIQSTQDIVTSFGTCQTWRFSKPQFPRKSTRQPSFLEELSLCQDRPPQETPPEASGIVLDKTPPKRRLSAHLKPLICTVGFTATLLFMLTIIGTAVPVCPPGQGVPCEDLLRDALQGALLPYCNLHFPLTPPY</sequence>
<feature type="coiled-coil region" evidence="1">
    <location>
        <begin position="69"/>
        <end position="103"/>
    </location>
</feature>
<organism evidence="3 4">
    <name type="scientific">Alosa alosa</name>
    <name type="common">allis shad</name>
    <dbReference type="NCBI Taxonomy" id="278164"/>
    <lineage>
        <taxon>Eukaryota</taxon>
        <taxon>Metazoa</taxon>
        <taxon>Chordata</taxon>
        <taxon>Craniata</taxon>
        <taxon>Vertebrata</taxon>
        <taxon>Euteleostomi</taxon>
        <taxon>Actinopterygii</taxon>
        <taxon>Neopterygii</taxon>
        <taxon>Teleostei</taxon>
        <taxon>Clupei</taxon>
        <taxon>Clupeiformes</taxon>
        <taxon>Clupeoidei</taxon>
        <taxon>Clupeidae</taxon>
        <taxon>Alosa</taxon>
    </lineage>
</organism>
<evidence type="ECO:0000313" key="4">
    <source>
        <dbReference type="Proteomes" id="UP000823561"/>
    </source>
</evidence>
<evidence type="ECO:0000256" key="1">
    <source>
        <dbReference type="SAM" id="Coils"/>
    </source>
</evidence>
<keyword evidence="1" id="KW-0175">Coiled coil</keyword>
<comment type="caution">
    <text evidence="3">The sequence shown here is derived from an EMBL/GenBank/DDBJ whole genome shotgun (WGS) entry which is preliminary data.</text>
</comment>